<dbReference type="PATRIC" id="fig|1158610.3.peg.2420"/>
<feature type="signal peptide" evidence="1">
    <location>
        <begin position="1"/>
        <end position="18"/>
    </location>
</feature>
<evidence type="ECO:0000256" key="1">
    <source>
        <dbReference type="SAM" id="SignalP"/>
    </source>
</evidence>
<accession>R3TKX9</accession>
<dbReference type="eggNOG" id="ENOG5030705">
    <property type="taxonomic scope" value="Bacteria"/>
</dbReference>
<keyword evidence="1" id="KW-0732">Signal</keyword>
<evidence type="ECO:0000313" key="3">
    <source>
        <dbReference type="Proteomes" id="UP000013785"/>
    </source>
</evidence>
<dbReference type="AlphaFoldDB" id="R3TKX9"/>
<dbReference type="STRING" id="154621.RV11_GL003412"/>
<dbReference type="RefSeq" id="WP_010769086.1">
    <property type="nucleotide sequence ID" value="NZ_ASWE01000001.1"/>
</dbReference>
<organism evidence="2 3">
    <name type="scientific">Enterococcus phoeniculicola ATCC BAA-412</name>
    <dbReference type="NCBI Taxonomy" id="1158610"/>
    <lineage>
        <taxon>Bacteria</taxon>
        <taxon>Bacillati</taxon>
        <taxon>Bacillota</taxon>
        <taxon>Bacilli</taxon>
        <taxon>Lactobacillales</taxon>
        <taxon>Enterococcaceae</taxon>
        <taxon>Enterococcus</taxon>
    </lineage>
</organism>
<comment type="caution">
    <text evidence="2">The sequence shown here is derived from an EMBL/GenBank/DDBJ whole genome shotgun (WGS) entry which is preliminary data.</text>
</comment>
<name>R3TKX9_9ENTE</name>
<dbReference type="OrthoDB" id="1851535at2"/>
<protein>
    <recommendedName>
        <fullName evidence="4">DUF5105 domain-containing protein</fullName>
    </recommendedName>
</protein>
<evidence type="ECO:0000313" key="2">
    <source>
        <dbReference type="EMBL" id="EOL42094.1"/>
    </source>
</evidence>
<dbReference type="EMBL" id="AJAT01000017">
    <property type="protein sequence ID" value="EOL42094.1"/>
    <property type="molecule type" value="Genomic_DNA"/>
</dbReference>
<dbReference type="PROSITE" id="PS51257">
    <property type="entry name" value="PROKAR_LIPOPROTEIN"/>
    <property type="match status" value="1"/>
</dbReference>
<sequence>MKKISMFFAMVMTVAVLAACGQTFDAAGYVRGSLDASTKGEFKEYMKLTDSTEKEAKKMYNDNLDENVEMFDSFGLSSDLSGKYRDLFKDMYKKTRYTVGEAKEDKEKNYTVTVDIEPLLVFEDLQKDLMAYQETYVAKVQEEVLAGKEMPSEEEMYNAIYTELYNMLKERLEKPEYGKKETIKVKVEKHSDNTYEIPDDELEKIDEKLIDIESDGF</sequence>
<evidence type="ECO:0008006" key="4">
    <source>
        <dbReference type="Google" id="ProtNLM"/>
    </source>
</evidence>
<gene>
    <name evidence="2" type="ORF">UC3_02442</name>
</gene>
<dbReference type="HOGENOM" id="CLU_106657_0_0_9"/>
<keyword evidence="3" id="KW-1185">Reference proteome</keyword>
<feature type="chain" id="PRO_5038827198" description="DUF5105 domain-containing protein" evidence="1">
    <location>
        <begin position="19"/>
        <end position="217"/>
    </location>
</feature>
<reference evidence="2 3" key="1">
    <citation type="submission" date="2013-02" db="EMBL/GenBank/DDBJ databases">
        <title>The Genome Sequence of Enterococcus phoeniculicola BAA-412.</title>
        <authorList>
            <consortium name="The Broad Institute Genome Sequencing Platform"/>
            <consortium name="The Broad Institute Genome Sequencing Center for Infectious Disease"/>
            <person name="Earl A.M."/>
            <person name="Gilmore M.S."/>
            <person name="Lebreton F."/>
            <person name="Walker B."/>
            <person name="Young S.K."/>
            <person name="Zeng Q."/>
            <person name="Gargeya S."/>
            <person name="Fitzgerald M."/>
            <person name="Haas B."/>
            <person name="Abouelleil A."/>
            <person name="Alvarado L."/>
            <person name="Arachchi H.M."/>
            <person name="Berlin A.M."/>
            <person name="Chapman S.B."/>
            <person name="Dewar J."/>
            <person name="Goldberg J."/>
            <person name="Griggs A."/>
            <person name="Gujja S."/>
            <person name="Hansen M."/>
            <person name="Howarth C."/>
            <person name="Imamovic A."/>
            <person name="Larimer J."/>
            <person name="McCowan C."/>
            <person name="Murphy C."/>
            <person name="Neiman D."/>
            <person name="Pearson M."/>
            <person name="Priest M."/>
            <person name="Roberts A."/>
            <person name="Saif S."/>
            <person name="Shea T."/>
            <person name="Sisk P."/>
            <person name="Sykes S."/>
            <person name="Wortman J."/>
            <person name="Nusbaum C."/>
            <person name="Birren B."/>
        </authorList>
    </citation>
    <scope>NUCLEOTIDE SEQUENCE [LARGE SCALE GENOMIC DNA]</scope>
    <source>
        <strain evidence="2 3">ATCC BAA-412</strain>
    </source>
</reference>
<proteinExistence type="predicted"/>
<dbReference type="Proteomes" id="UP000013785">
    <property type="component" value="Unassembled WGS sequence"/>
</dbReference>